<dbReference type="InterPro" id="IPR000792">
    <property type="entry name" value="Tscrpt_reg_LuxR_C"/>
</dbReference>
<evidence type="ECO:0000256" key="4">
    <source>
        <dbReference type="SAM" id="MobiDB-lite"/>
    </source>
</evidence>
<evidence type="ECO:0000256" key="1">
    <source>
        <dbReference type="ARBA" id="ARBA00023015"/>
    </source>
</evidence>
<evidence type="ECO:0000259" key="5">
    <source>
        <dbReference type="PROSITE" id="PS50043"/>
    </source>
</evidence>
<reference evidence="6 7" key="1">
    <citation type="submission" date="2020-08" db="EMBL/GenBank/DDBJ databases">
        <title>Genomic Encyclopedia of Type Strains, Phase III (KMG-III): the genomes of soil and plant-associated and newly described type strains.</title>
        <authorList>
            <person name="Whitman W."/>
        </authorList>
    </citation>
    <scope>NUCLEOTIDE SEQUENCE [LARGE SCALE GENOMIC DNA]</scope>
    <source>
        <strain evidence="6 7">CECT 8640</strain>
    </source>
</reference>
<dbReference type="Gene3D" id="1.10.10.10">
    <property type="entry name" value="Winged helix-like DNA-binding domain superfamily/Winged helix DNA-binding domain"/>
    <property type="match status" value="1"/>
</dbReference>
<evidence type="ECO:0000256" key="2">
    <source>
        <dbReference type="ARBA" id="ARBA00023125"/>
    </source>
</evidence>
<dbReference type="SMART" id="SM00421">
    <property type="entry name" value="HTH_LUXR"/>
    <property type="match status" value="1"/>
</dbReference>
<sequence>MLIRQARVRRWSAEELSSCLCWVGDAADAGAVPPRLVEAVFEHTEASLDDASTTMHRAGVLYQRGVELAVVAMRERKGAAGQAIPGPRAGAGDAPVTGRPAVGRPGTAHRRFDFLTRRERQVLQLLGIGQSNRQISRTLGLAEKTVKNHLSSLFAKLDVGDRTTAVLVALQHGLISVA</sequence>
<feature type="domain" description="HTH luxR-type" evidence="5">
    <location>
        <begin position="108"/>
        <end position="173"/>
    </location>
</feature>
<keyword evidence="7" id="KW-1185">Reference proteome</keyword>
<dbReference type="CDD" id="cd06170">
    <property type="entry name" value="LuxR_C_like"/>
    <property type="match status" value="1"/>
</dbReference>
<evidence type="ECO:0000256" key="3">
    <source>
        <dbReference type="ARBA" id="ARBA00023163"/>
    </source>
</evidence>
<gene>
    <name evidence="6" type="ORF">FHS29_006417</name>
</gene>
<dbReference type="EMBL" id="JACHJN010000012">
    <property type="protein sequence ID" value="MBB5959796.1"/>
    <property type="molecule type" value="Genomic_DNA"/>
</dbReference>
<organism evidence="6 7">
    <name type="scientific">Saccharothrix tamanrassetensis</name>
    <dbReference type="NCBI Taxonomy" id="1051531"/>
    <lineage>
        <taxon>Bacteria</taxon>
        <taxon>Bacillati</taxon>
        <taxon>Actinomycetota</taxon>
        <taxon>Actinomycetes</taxon>
        <taxon>Pseudonocardiales</taxon>
        <taxon>Pseudonocardiaceae</taxon>
        <taxon>Saccharothrix</taxon>
    </lineage>
</organism>
<dbReference type="Pfam" id="PF00196">
    <property type="entry name" value="GerE"/>
    <property type="match status" value="1"/>
</dbReference>
<dbReference type="RefSeq" id="WP_312865189.1">
    <property type="nucleotide sequence ID" value="NZ_JACHJN010000012.1"/>
</dbReference>
<dbReference type="InterPro" id="IPR036388">
    <property type="entry name" value="WH-like_DNA-bd_sf"/>
</dbReference>
<dbReference type="PRINTS" id="PR00038">
    <property type="entry name" value="HTHLUXR"/>
</dbReference>
<protein>
    <submittedName>
        <fullName evidence="6">DNA-binding CsgD family transcriptional regulator</fullName>
    </submittedName>
</protein>
<comment type="caution">
    <text evidence="6">The sequence shown here is derived from an EMBL/GenBank/DDBJ whole genome shotgun (WGS) entry which is preliminary data.</text>
</comment>
<dbReference type="Proteomes" id="UP000547510">
    <property type="component" value="Unassembled WGS sequence"/>
</dbReference>
<evidence type="ECO:0000313" key="7">
    <source>
        <dbReference type="Proteomes" id="UP000547510"/>
    </source>
</evidence>
<dbReference type="GO" id="GO:0006355">
    <property type="term" value="P:regulation of DNA-templated transcription"/>
    <property type="evidence" value="ECO:0007669"/>
    <property type="project" value="InterPro"/>
</dbReference>
<dbReference type="AlphaFoldDB" id="A0A841CWQ7"/>
<dbReference type="InterPro" id="IPR016032">
    <property type="entry name" value="Sig_transdc_resp-reg_C-effctor"/>
</dbReference>
<dbReference type="PROSITE" id="PS00622">
    <property type="entry name" value="HTH_LUXR_1"/>
    <property type="match status" value="1"/>
</dbReference>
<dbReference type="PANTHER" id="PTHR44688">
    <property type="entry name" value="DNA-BINDING TRANSCRIPTIONAL ACTIVATOR DEVR_DOSR"/>
    <property type="match status" value="1"/>
</dbReference>
<dbReference type="PANTHER" id="PTHR44688:SF16">
    <property type="entry name" value="DNA-BINDING TRANSCRIPTIONAL ACTIVATOR DEVR_DOSR"/>
    <property type="match status" value="1"/>
</dbReference>
<keyword evidence="2 6" id="KW-0238">DNA-binding</keyword>
<dbReference type="PROSITE" id="PS50043">
    <property type="entry name" value="HTH_LUXR_2"/>
    <property type="match status" value="1"/>
</dbReference>
<name>A0A841CWQ7_9PSEU</name>
<dbReference type="GO" id="GO:0003677">
    <property type="term" value="F:DNA binding"/>
    <property type="evidence" value="ECO:0007669"/>
    <property type="project" value="UniProtKB-KW"/>
</dbReference>
<accession>A0A841CWQ7</accession>
<feature type="region of interest" description="Disordered" evidence="4">
    <location>
        <begin position="81"/>
        <end position="103"/>
    </location>
</feature>
<keyword evidence="3" id="KW-0804">Transcription</keyword>
<proteinExistence type="predicted"/>
<keyword evidence="1" id="KW-0805">Transcription regulation</keyword>
<dbReference type="SUPFAM" id="SSF46894">
    <property type="entry name" value="C-terminal effector domain of the bipartite response regulators"/>
    <property type="match status" value="1"/>
</dbReference>
<evidence type="ECO:0000313" key="6">
    <source>
        <dbReference type="EMBL" id="MBB5959796.1"/>
    </source>
</evidence>